<organism evidence="2 3">
    <name type="scientific">Rattus norvegicus</name>
    <name type="common">Rat</name>
    <dbReference type="NCBI Taxonomy" id="10116"/>
    <lineage>
        <taxon>Eukaryota</taxon>
        <taxon>Metazoa</taxon>
        <taxon>Chordata</taxon>
        <taxon>Craniata</taxon>
        <taxon>Vertebrata</taxon>
        <taxon>Euteleostomi</taxon>
        <taxon>Mammalia</taxon>
        <taxon>Eutheria</taxon>
        <taxon>Euarchontoglires</taxon>
        <taxon>Glires</taxon>
        <taxon>Rodentia</taxon>
        <taxon>Myomorpha</taxon>
        <taxon>Muroidea</taxon>
        <taxon>Muridae</taxon>
        <taxon>Murinae</taxon>
        <taxon>Rattus</taxon>
    </lineage>
</organism>
<dbReference type="Proteomes" id="UP000234681">
    <property type="component" value="Chromosome 8"/>
</dbReference>
<protein>
    <submittedName>
        <fullName evidence="2">RCG25446</fullName>
    </submittedName>
</protein>
<feature type="non-terminal residue" evidence="2">
    <location>
        <position position="1"/>
    </location>
</feature>
<evidence type="ECO:0000313" key="2">
    <source>
        <dbReference type="EMBL" id="EDL77474.1"/>
    </source>
</evidence>
<proteinExistence type="predicted"/>
<sequence length="43" mass="5494">KALNTTLKRREEKRREEKRREKKRRRDWSHCLILECRGVLRFL</sequence>
<accession>A6I2A3</accession>
<evidence type="ECO:0000256" key="1">
    <source>
        <dbReference type="SAM" id="MobiDB-lite"/>
    </source>
</evidence>
<name>A6I2A3_RAT</name>
<dbReference type="EMBL" id="CH473954">
    <property type="protein sequence ID" value="EDL77474.1"/>
    <property type="molecule type" value="Genomic_DNA"/>
</dbReference>
<gene>
    <name evidence="2" type="ORF">rCG_25446</name>
</gene>
<feature type="region of interest" description="Disordered" evidence="1">
    <location>
        <begin position="1"/>
        <end position="26"/>
    </location>
</feature>
<dbReference type="AlphaFoldDB" id="A6I2A3"/>
<reference evidence="2 3" key="1">
    <citation type="submission" date="2005-09" db="EMBL/GenBank/DDBJ databases">
        <authorList>
            <person name="Mural R.J."/>
            <person name="Li P.W."/>
            <person name="Adams M.D."/>
            <person name="Amanatides P.G."/>
            <person name="Baden-Tillson H."/>
            <person name="Barnstead M."/>
            <person name="Chin S.H."/>
            <person name="Dew I."/>
            <person name="Evans C.A."/>
            <person name="Ferriera S."/>
            <person name="Flanigan M."/>
            <person name="Fosler C."/>
            <person name="Glodek A."/>
            <person name="Gu Z."/>
            <person name="Holt R.A."/>
            <person name="Jennings D."/>
            <person name="Kraft C.L."/>
            <person name="Lu F."/>
            <person name="Nguyen T."/>
            <person name="Nusskern D.R."/>
            <person name="Pfannkoch C.M."/>
            <person name="Sitter C."/>
            <person name="Sutton G.G."/>
            <person name="Venter J.C."/>
            <person name="Wang Z."/>
            <person name="Woodage T."/>
            <person name="Zheng X.H."/>
            <person name="Zhong F."/>
        </authorList>
    </citation>
    <scope>NUCLEOTIDE SEQUENCE [LARGE SCALE GENOMIC DNA]</scope>
    <source>
        <strain>BN</strain>
        <strain evidence="3">Sprague-Dawley</strain>
    </source>
</reference>
<evidence type="ECO:0000313" key="3">
    <source>
        <dbReference type="Proteomes" id="UP000234681"/>
    </source>
</evidence>
<feature type="compositionally biased region" description="Basic and acidic residues" evidence="1">
    <location>
        <begin position="8"/>
        <end position="19"/>
    </location>
</feature>